<keyword evidence="2" id="KW-0255">Endonuclease</keyword>
<dbReference type="GO" id="GO:0004519">
    <property type="term" value="F:endonuclease activity"/>
    <property type="evidence" value="ECO:0007669"/>
    <property type="project" value="UniProtKB-KW"/>
</dbReference>
<evidence type="ECO:0000313" key="3">
    <source>
        <dbReference type="Proteomes" id="UP000197153"/>
    </source>
</evidence>
<name>A0A248JZP4_9PROT</name>
<dbReference type="EMBL" id="CP022112">
    <property type="protein sequence ID" value="ASG24029.1"/>
    <property type="molecule type" value="Genomic_DNA"/>
</dbReference>
<dbReference type="Proteomes" id="UP000197153">
    <property type="component" value="Chromosome 3"/>
</dbReference>
<protein>
    <submittedName>
        <fullName evidence="2">HNH endonuclease</fullName>
    </submittedName>
</protein>
<keyword evidence="3" id="KW-1185">Reference proteome</keyword>
<evidence type="ECO:0000313" key="2">
    <source>
        <dbReference type="EMBL" id="ASG24029.1"/>
    </source>
</evidence>
<proteinExistence type="predicted"/>
<sequence length="330" mass="37149">MPQYWWVNHKQTVRQEIGGGYLWSPKQENNGARSQFYENMRIANPGDVVLSFANTWIRHVGVVEAHCVTAPKPGHFGASGAYWAQDGWWLPIRWTPLSQPVRPRDLADELAPLLPRKHSPFNAIRGTGNQKAYLARVERAVIETILGRAGLALEAVQAGENRSFEQLVEALDDEAERAITQDLTIAETERLEQVKARRGQGRFRANVSVMEKACRITGISNPDLLTASHIKPWRSCTTGTERLDGNNGLMLVPHIDRLFDRGLISFQDDGRILVSPLLAFADVQRLGLTSALEESVGLFTSGQAVYLKYHREFVFLREDRPEARVRFKAP</sequence>
<keyword evidence="2" id="KW-0540">Nuclease</keyword>
<dbReference type="Pfam" id="PF13391">
    <property type="entry name" value="HNH_2"/>
    <property type="match status" value="1"/>
</dbReference>
<reference evidence="2 3" key="1">
    <citation type="submission" date="2017-06" db="EMBL/GenBank/DDBJ databases">
        <title>Complete genome sequence of Nitrospirillum amazonense strain CBAmC, an endophytic nitrogen-fixing and plant growth-promoting bacterium, isolated from sugarcane.</title>
        <authorList>
            <person name="Schwab S."/>
            <person name="dos Santos Teixeira K.R."/>
            <person name="Simoes Araujo J.L."/>
            <person name="Soares Vidal M."/>
            <person name="Borges de Freitas H.R."/>
            <person name="Rivello Crivelaro A.L."/>
            <person name="Bueno de Camargo Nunes A."/>
            <person name="dos Santos C.M."/>
            <person name="Palmeira da Silva Rosa D."/>
            <person name="da Silva Padilha D."/>
            <person name="da Silva E."/>
            <person name="Araujo Terra L."/>
            <person name="Soares Mendes V."/>
            <person name="Farinelli L."/>
            <person name="Magalhaes Cruz L."/>
            <person name="Baldani J.I."/>
        </authorList>
    </citation>
    <scope>NUCLEOTIDE SEQUENCE [LARGE SCALE GENOMIC DNA]</scope>
    <source>
        <strain evidence="2 3">CBAmC</strain>
    </source>
</reference>
<feature type="domain" description="HNH nuclease" evidence="1">
    <location>
        <begin position="214"/>
        <end position="267"/>
    </location>
</feature>
<gene>
    <name evidence="2" type="ORF">Y958_24130</name>
</gene>
<organism evidence="2 3">
    <name type="scientific">Nitrospirillum viridazoti CBAmc</name>
    <dbReference type="NCBI Taxonomy" id="1441467"/>
    <lineage>
        <taxon>Bacteria</taxon>
        <taxon>Pseudomonadati</taxon>
        <taxon>Pseudomonadota</taxon>
        <taxon>Alphaproteobacteria</taxon>
        <taxon>Rhodospirillales</taxon>
        <taxon>Azospirillaceae</taxon>
        <taxon>Nitrospirillum</taxon>
        <taxon>Nitrospirillum viridazoti</taxon>
    </lineage>
</organism>
<accession>A0A248JZP4</accession>
<dbReference type="InterPro" id="IPR003615">
    <property type="entry name" value="HNH_nuc"/>
</dbReference>
<keyword evidence="2" id="KW-0378">Hydrolase</keyword>
<dbReference type="RefSeq" id="WP_088874483.1">
    <property type="nucleotide sequence ID" value="NZ_CP022112.1"/>
</dbReference>
<evidence type="ECO:0000259" key="1">
    <source>
        <dbReference type="Pfam" id="PF13391"/>
    </source>
</evidence>
<dbReference type="AlphaFoldDB" id="A0A248JZP4"/>
<dbReference type="KEGG" id="nao:Y958_24130"/>